<feature type="modified residue" description="4-aspartylphosphate" evidence="2">
    <location>
        <position position="58"/>
    </location>
</feature>
<dbReference type="PANTHER" id="PTHR44591:SF3">
    <property type="entry name" value="RESPONSE REGULATORY DOMAIN-CONTAINING PROTEIN"/>
    <property type="match status" value="1"/>
</dbReference>
<organism evidence="4 5">
    <name type="scientific">Urbifossiella limnaea</name>
    <dbReference type="NCBI Taxonomy" id="2528023"/>
    <lineage>
        <taxon>Bacteria</taxon>
        <taxon>Pseudomonadati</taxon>
        <taxon>Planctomycetota</taxon>
        <taxon>Planctomycetia</taxon>
        <taxon>Gemmatales</taxon>
        <taxon>Gemmataceae</taxon>
        <taxon>Urbifossiella</taxon>
    </lineage>
</organism>
<feature type="domain" description="Response regulatory" evidence="3">
    <location>
        <begin position="9"/>
        <end position="125"/>
    </location>
</feature>
<keyword evidence="1 2" id="KW-0597">Phosphoprotein</keyword>
<reference evidence="4 5" key="1">
    <citation type="submission" date="2019-02" db="EMBL/GenBank/DDBJ databases">
        <title>Deep-cultivation of Planctomycetes and their phenomic and genomic characterization uncovers novel biology.</title>
        <authorList>
            <person name="Wiegand S."/>
            <person name="Jogler M."/>
            <person name="Boedeker C."/>
            <person name="Pinto D."/>
            <person name="Vollmers J."/>
            <person name="Rivas-Marin E."/>
            <person name="Kohn T."/>
            <person name="Peeters S.H."/>
            <person name="Heuer A."/>
            <person name="Rast P."/>
            <person name="Oberbeckmann S."/>
            <person name="Bunk B."/>
            <person name="Jeske O."/>
            <person name="Meyerdierks A."/>
            <person name="Storesund J.E."/>
            <person name="Kallscheuer N."/>
            <person name="Luecker S."/>
            <person name="Lage O.M."/>
            <person name="Pohl T."/>
            <person name="Merkel B.J."/>
            <person name="Hornburger P."/>
            <person name="Mueller R.-W."/>
            <person name="Bruemmer F."/>
            <person name="Labrenz M."/>
            <person name="Spormann A.M."/>
            <person name="Op den Camp H."/>
            <person name="Overmann J."/>
            <person name="Amann R."/>
            <person name="Jetten M.S.M."/>
            <person name="Mascher T."/>
            <person name="Medema M.H."/>
            <person name="Devos D.P."/>
            <person name="Kaster A.-K."/>
            <person name="Ovreas L."/>
            <person name="Rohde M."/>
            <person name="Galperin M.Y."/>
            <person name="Jogler C."/>
        </authorList>
    </citation>
    <scope>NUCLEOTIDE SEQUENCE [LARGE SCALE GENOMIC DNA]</scope>
    <source>
        <strain evidence="4 5">ETA_A1</strain>
    </source>
</reference>
<dbReference type="InterPro" id="IPR011006">
    <property type="entry name" value="CheY-like_superfamily"/>
</dbReference>
<dbReference type="SMART" id="SM00448">
    <property type="entry name" value="REC"/>
    <property type="match status" value="1"/>
</dbReference>
<dbReference type="GO" id="GO:0000160">
    <property type="term" value="P:phosphorelay signal transduction system"/>
    <property type="evidence" value="ECO:0007669"/>
    <property type="project" value="InterPro"/>
</dbReference>
<evidence type="ECO:0000313" key="5">
    <source>
        <dbReference type="Proteomes" id="UP000319576"/>
    </source>
</evidence>
<dbReference type="EMBL" id="CP036273">
    <property type="protein sequence ID" value="QDU20022.1"/>
    <property type="molecule type" value="Genomic_DNA"/>
</dbReference>
<dbReference type="OrthoDB" id="9800897at2"/>
<dbReference type="InterPro" id="IPR050595">
    <property type="entry name" value="Bact_response_regulator"/>
</dbReference>
<keyword evidence="5" id="KW-1185">Reference proteome</keyword>
<dbReference type="Gene3D" id="3.40.50.2300">
    <property type="match status" value="1"/>
</dbReference>
<gene>
    <name evidence="4" type="primary">mprA_1</name>
    <name evidence="4" type="ORF">ETAA1_19650</name>
</gene>
<dbReference type="Proteomes" id="UP000319576">
    <property type="component" value="Chromosome"/>
</dbReference>
<dbReference type="SUPFAM" id="SSF52172">
    <property type="entry name" value="CheY-like"/>
    <property type="match status" value="1"/>
</dbReference>
<dbReference type="InterPro" id="IPR001789">
    <property type="entry name" value="Sig_transdc_resp-reg_receiver"/>
</dbReference>
<protein>
    <submittedName>
        <fullName evidence="4">Response regulator MprA</fullName>
    </submittedName>
</protein>
<evidence type="ECO:0000313" key="4">
    <source>
        <dbReference type="EMBL" id="QDU20022.1"/>
    </source>
</evidence>
<sequence length="131" mass="14162">MITSEPILRVLCVDDNRDAADTLGVLLELYGYLSRVCYDGASALEAAEEFRPDAVILDLSMPGMPGDELGRRLRATDWGRSLPLVALTALSGDEARERTAAAGFDLHLVKPVNPDRLANVLADIVILRGDV</sequence>
<dbReference type="PROSITE" id="PS50110">
    <property type="entry name" value="RESPONSE_REGULATORY"/>
    <property type="match status" value="1"/>
</dbReference>
<name>A0A517XRE3_9BACT</name>
<accession>A0A517XRE3</accession>
<evidence type="ECO:0000256" key="1">
    <source>
        <dbReference type="ARBA" id="ARBA00022553"/>
    </source>
</evidence>
<dbReference type="AlphaFoldDB" id="A0A517XRE3"/>
<proteinExistence type="predicted"/>
<dbReference type="CDD" id="cd17580">
    <property type="entry name" value="REC_2_DhkD-like"/>
    <property type="match status" value="1"/>
</dbReference>
<dbReference type="KEGG" id="uli:ETAA1_19650"/>
<dbReference type="Pfam" id="PF00072">
    <property type="entry name" value="Response_reg"/>
    <property type="match status" value="1"/>
</dbReference>
<dbReference type="PANTHER" id="PTHR44591">
    <property type="entry name" value="STRESS RESPONSE REGULATOR PROTEIN 1"/>
    <property type="match status" value="1"/>
</dbReference>
<evidence type="ECO:0000259" key="3">
    <source>
        <dbReference type="PROSITE" id="PS50110"/>
    </source>
</evidence>
<evidence type="ECO:0000256" key="2">
    <source>
        <dbReference type="PROSITE-ProRule" id="PRU00169"/>
    </source>
</evidence>
<dbReference type="RefSeq" id="WP_145236876.1">
    <property type="nucleotide sequence ID" value="NZ_CP036273.1"/>
</dbReference>